<dbReference type="InterPro" id="IPR011059">
    <property type="entry name" value="Metal-dep_hydrolase_composite"/>
</dbReference>
<dbReference type="Pfam" id="PF07969">
    <property type="entry name" value="Amidohydro_3"/>
    <property type="match status" value="1"/>
</dbReference>
<organism evidence="2 3">
    <name type="scientific">Sediminivirga luteola</name>
    <dbReference type="NCBI Taxonomy" id="1774748"/>
    <lineage>
        <taxon>Bacteria</taxon>
        <taxon>Bacillati</taxon>
        <taxon>Actinomycetota</taxon>
        <taxon>Actinomycetes</taxon>
        <taxon>Micrococcales</taxon>
        <taxon>Brevibacteriaceae</taxon>
        <taxon>Sediminivirga</taxon>
    </lineage>
</organism>
<dbReference type="Proteomes" id="UP000616114">
    <property type="component" value="Unassembled WGS sequence"/>
</dbReference>
<reference evidence="2" key="2">
    <citation type="submission" date="2020-09" db="EMBL/GenBank/DDBJ databases">
        <authorList>
            <person name="Sun Q."/>
            <person name="Zhou Y."/>
        </authorList>
    </citation>
    <scope>NUCLEOTIDE SEQUENCE</scope>
    <source>
        <strain evidence="2">CGMCC 1.12785</strain>
    </source>
</reference>
<evidence type="ECO:0000259" key="1">
    <source>
        <dbReference type="Pfam" id="PF07969"/>
    </source>
</evidence>
<evidence type="ECO:0000313" key="3">
    <source>
        <dbReference type="Proteomes" id="UP000616114"/>
    </source>
</evidence>
<protein>
    <submittedName>
        <fullName evidence="2">Amidohydrolase</fullName>
    </submittedName>
</protein>
<dbReference type="InterPro" id="IPR032466">
    <property type="entry name" value="Metal_Hydrolase"/>
</dbReference>
<dbReference type="RefSeq" id="WP_373283530.1">
    <property type="nucleotide sequence ID" value="NZ_BMFY01000002.1"/>
</dbReference>
<proteinExistence type="predicted"/>
<dbReference type="GO" id="GO:0016810">
    <property type="term" value="F:hydrolase activity, acting on carbon-nitrogen (but not peptide) bonds"/>
    <property type="evidence" value="ECO:0007669"/>
    <property type="project" value="InterPro"/>
</dbReference>
<reference evidence="2" key="1">
    <citation type="journal article" date="2014" name="Int. J. Syst. Evol. Microbiol.">
        <title>Complete genome sequence of Corynebacterium casei LMG S-19264T (=DSM 44701T), isolated from a smear-ripened cheese.</title>
        <authorList>
            <consortium name="US DOE Joint Genome Institute (JGI-PGF)"/>
            <person name="Walter F."/>
            <person name="Albersmeier A."/>
            <person name="Kalinowski J."/>
            <person name="Ruckert C."/>
        </authorList>
    </citation>
    <scope>NUCLEOTIDE SEQUENCE</scope>
    <source>
        <strain evidence="2">CGMCC 1.12785</strain>
    </source>
</reference>
<dbReference type="SUPFAM" id="SSF51338">
    <property type="entry name" value="Composite domain of metallo-dependent hydrolases"/>
    <property type="match status" value="1"/>
</dbReference>
<dbReference type="Gene3D" id="2.30.40.10">
    <property type="entry name" value="Urease, subunit C, domain 1"/>
    <property type="match status" value="1"/>
</dbReference>
<sequence length="575" mass="61106">MRKLVAFDSCGAPGRDPRAAATAPQAPRIVTARLIRTLAETAEAVDTAQAMVLHHDRIAFLGTLEDARDAGRVLTPAGVSPETVDLGDSVVLPGFSDPHAHPLMYGQMMRWVDCSPERAGSIPEIVALLKAAKETLPPGTPIRGYGYEQKNLAERRHPRKEELDQVADDRQVYLMNASGHGGVVNSYTLAVCGVDESTPNPPGGEFFRDAEGRLTGEVSDAACNMLTGMDGVKVGNHGPNFHLADSPDEHLAQLAAAQERFLASGVTSIGDAQVSKRELDTYLRAAEAGQLTTRISMYLLSHLLDAALEIGLHGAFGNSRLAYAGIKLYADGTLGGSTAYFPHGYADDPCRRGQLYHAPEEYAQMVRRAHAAGIQTATHAQSPTALGMVIDAVRAAQQDSPREDARHRIEHCGLPTPAQIEQIAELGIVPVNQTQHYYNWGDGLLETIGEEGARFNPLGEFVRAGVPYALSSDAPVAPPHPLAAIGTAVTRATRSGAVHGGPDLAVSAEDALAAHTIRAARALGREDDTGSLEPGKRADFTVLDADPLQVAPEAISGIGVRQTWVGGRLEWEAGT</sequence>
<dbReference type="InterPro" id="IPR033932">
    <property type="entry name" value="YtcJ-like"/>
</dbReference>
<name>A0A8J2XIY8_9MICO</name>
<comment type="caution">
    <text evidence="2">The sequence shown here is derived from an EMBL/GenBank/DDBJ whole genome shotgun (WGS) entry which is preliminary data.</text>
</comment>
<dbReference type="CDD" id="cd01300">
    <property type="entry name" value="YtcJ_like"/>
    <property type="match status" value="1"/>
</dbReference>
<accession>A0A8J2XIY8</accession>
<feature type="domain" description="Amidohydrolase 3" evidence="1">
    <location>
        <begin position="82"/>
        <end position="568"/>
    </location>
</feature>
<keyword evidence="3" id="KW-1185">Reference proteome</keyword>
<dbReference type="InterPro" id="IPR013108">
    <property type="entry name" value="Amidohydro_3"/>
</dbReference>
<dbReference type="PANTHER" id="PTHR22642">
    <property type="entry name" value="IMIDAZOLONEPROPIONASE"/>
    <property type="match status" value="1"/>
</dbReference>
<dbReference type="PANTHER" id="PTHR22642:SF2">
    <property type="entry name" value="PROTEIN LONG AFTER FAR-RED 3"/>
    <property type="match status" value="1"/>
</dbReference>
<dbReference type="AlphaFoldDB" id="A0A8J2XIY8"/>
<dbReference type="Gene3D" id="3.10.310.70">
    <property type="match status" value="1"/>
</dbReference>
<gene>
    <name evidence="2" type="ORF">GCM10011333_04330</name>
</gene>
<dbReference type="Gene3D" id="3.20.20.140">
    <property type="entry name" value="Metal-dependent hydrolases"/>
    <property type="match status" value="1"/>
</dbReference>
<dbReference type="SUPFAM" id="SSF51556">
    <property type="entry name" value="Metallo-dependent hydrolases"/>
    <property type="match status" value="1"/>
</dbReference>
<evidence type="ECO:0000313" key="2">
    <source>
        <dbReference type="EMBL" id="GGA04836.1"/>
    </source>
</evidence>
<dbReference type="EMBL" id="BMFY01000002">
    <property type="protein sequence ID" value="GGA04836.1"/>
    <property type="molecule type" value="Genomic_DNA"/>
</dbReference>